<dbReference type="SUPFAM" id="SSF56112">
    <property type="entry name" value="Protein kinase-like (PK-like)"/>
    <property type="match status" value="1"/>
</dbReference>
<dbReference type="GO" id="GO:0005524">
    <property type="term" value="F:ATP binding"/>
    <property type="evidence" value="ECO:0007669"/>
    <property type="project" value="InterPro"/>
</dbReference>
<dbReference type="GO" id="GO:0016020">
    <property type="term" value="C:membrane"/>
    <property type="evidence" value="ECO:0007669"/>
    <property type="project" value="UniProtKB-SubCell"/>
</dbReference>
<comment type="caution">
    <text evidence="4">The sequence shown here is derived from an EMBL/GenBank/DDBJ whole genome shotgun (WGS) entry which is preliminary data.</text>
</comment>
<comment type="subcellular location">
    <subcellularLocation>
        <location evidence="1">Membrane</location>
    </subcellularLocation>
</comment>
<dbReference type="Gene3D" id="1.10.510.10">
    <property type="entry name" value="Transferase(Phosphotransferase) domain 1"/>
    <property type="match status" value="1"/>
</dbReference>
<gene>
    <name evidence="4" type="ORF">KI387_009712</name>
</gene>
<sequence>HILVYEYFASGSLYDILHMADETTKHLTWNIRVKIALGIARALEYLHEIISPSIVHRNFKSANILLDDELNPHLSDCGVAALNPTSDRQVSTQVLSSFGYSAPEYSMSGVYTVKSDVYSFGVVMLELLTGRKPLDSSRPRSEQSLVRWATPQLHDIDALAKMVDPAMKGIYPAKSLSRFADIVALCCQPEPEFRPPMSEVVQSLVRLMQRASLNKRMMGDEPG</sequence>
<dbReference type="PANTHER" id="PTHR47985:SF44">
    <property type="entry name" value="SERINE_THREONINE-PROTEIN KINASE PBS1"/>
    <property type="match status" value="1"/>
</dbReference>
<keyword evidence="5" id="KW-1185">Reference proteome</keyword>
<feature type="non-terminal residue" evidence="4">
    <location>
        <position position="1"/>
    </location>
</feature>
<dbReference type="PANTHER" id="PTHR47985">
    <property type="entry name" value="OS07G0668900 PROTEIN"/>
    <property type="match status" value="1"/>
</dbReference>
<dbReference type="AlphaFoldDB" id="A0AA38FKF9"/>
<dbReference type="GO" id="GO:0004674">
    <property type="term" value="F:protein serine/threonine kinase activity"/>
    <property type="evidence" value="ECO:0007669"/>
    <property type="project" value="UniProtKB-KW"/>
</dbReference>
<organism evidence="4 5">
    <name type="scientific">Taxus chinensis</name>
    <name type="common">Chinese yew</name>
    <name type="synonym">Taxus wallichiana var. chinensis</name>
    <dbReference type="NCBI Taxonomy" id="29808"/>
    <lineage>
        <taxon>Eukaryota</taxon>
        <taxon>Viridiplantae</taxon>
        <taxon>Streptophyta</taxon>
        <taxon>Embryophyta</taxon>
        <taxon>Tracheophyta</taxon>
        <taxon>Spermatophyta</taxon>
        <taxon>Pinopsida</taxon>
        <taxon>Pinidae</taxon>
        <taxon>Conifers II</taxon>
        <taxon>Cupressales</taxon>
        <taxon>Taxaceae</taxon>
        <taxon>Taxus</taxon>
    </lineage>
</organism>
<dbReference type="PIRSF" id="PIRSF000654">
    <property type="entry name" value="Integrin-linked_kinase"/>
    <property type="match status" value="1"/>
</dbReference>
<name>A0AA38FKF9_TAXCH</name>
<dbReference type="InterPro" id="IPR001245">
    <property type="entry name" value="Ser-Thr/Tyr_kinase_cat_dom"/>
</dbReference>
<dbReference type="PROSITE" id="PS50011">
    <property type="entry name" value="PROTEIN_KINASE_DOM"/>
    <property type="match status" value="1"/>
</dbReference>
<evidence type="ECO:0000256" key="1">
    <source>
        <dbReference type="ARBA" id="ARBA00004370"/>
    </source>
</evidence>
<evidence type="ECO:0000313" key="4">
    <source>
        <dbReference type="EMBL" id="KAH9305308.1"/>
    </source>
</evidence>
<accession>A0AA38FKF9</accession>
<dbReference type="InterPro" id="IPR000719">
    <property type="entry name" value="Prot_kinase_dom"/>
</dbReference>
<dbReference type="Proteomes" id="UP000824469">
    <property type="component" value="Unassembled WGS sequence"/>
</dbReference>
<feature type="domain" description="Protein kinase" evidence="3">
    <location>
        <begin position="1"/>
        <end position="207"/>
    </location>
</feature>
<feature type="non-terminal residue" evidence="4">
    <location>
        <position position="223"/>
    </location>
</feature>
<proteinExistence type="predicted"/>
<dbReference type="InterPro" id="IPR011009">
    <property type="entry name" value="Kinase-like_dom_sf"/>
</dbReference>
<reference evidence="4 5" key="1">
    <citation type="journal article" date="2021" name="Nat. Plants">
        <title>The Taxus genome provides insights into paclitaxel biosynthesis.</title>
        <authorList>
            <person name="Xiong X."/>
            <person name="Gou J."/>
            <person name="Liao Q."/>
            <person name="Li Y."/>
            <person name="Zhou Q."/>
            <person name="Bi G."/>
            <person name="Li C."/>
            <person name="Du R."/>
            <person name="Wang X."/>
            <person name="Sun T."/>
            <person name="Guo L."/>
            <person name="Liang H."/>
            <person name="Lu P."/>
            <person name="Wu Y."/>
            <person name="Zhang Z."/>
            <person name="Ro D.K."/>
            <person name="Shang Y."/>
            <person name="Huang S."/>
            <person name="Yan J."/>
        </authorList>
    </citation>
    <scope>NUCLEOTIDE SEQUENCE [LARGE SCALE GENOMIC DNA]</scope>
    <source>
        <strain evidence="4">Ta-2019</strain>
    </source>
</reference>
<evidence type="ECO:0000259" key="3">
    <source>
        <dbReference type="PROSITE" id="PS50011"/>
    </source>
</evidence>
<evidence type="ECO:0000313" key="5">
    <source>
        <dbReference type="Proteomes" id="UP000824469"/>
    </source>
</evidence>
<dbReference type="OMA" id="CARTLEY"/>
<protein>
    <recommendedName>
        <fullName evidence="3">Protein kinase domain-containing protein</fullName>
    </recommendedName>
</protein>
<evidence type="ECO:0000256" key="2">
    <source>
        <dbReference type="ARBA" id="ARBA00023136"/>
    </source>
</evidence>
<dbReference type="FunFam" id="1.10.510.10:FF:000095">
    <property type="entry name" value="protein STRUBBELIG-RECEPTOR FAMILY 8"/>
    <property type="match status" value="1"/>
</dbReference>
<keyword evidence="2" id="KW-0472">Membrane</keyword>
<dbReference type="EMBL" id="JAHRHJ020000008">
    <property type="protein sequence ID" value="KAH9305308.1"/>
    <property type="molecule type" value="Genomic_DNA"/>
</dbReference>
<dbReference type="Pfam" id="PF07714">
    <property type="entry name" value="PK_Tyr_Ser-Thr"/>
    <property type="match status" value="1"/>
</dbReference>